<dbReference type="EMBL" id="CM039436">
    <property type="protein sequence ID" value="KAI4314200.1"/>
    <property type="molecule type" value="Genomic_DNA"/>
</dbReference>
<name>A0ACB9LS07_BAUVA</name>
<accession>A0ACB9LS07</accession>
<proteinExistence type="predicted"/>
<evidence type="ECO:0000313" key="1">
    <source>
        <dbReference type="EMBL" id="KAI4314200.1"/>
    </source>
</evidence>
<organism evidence="1 2">
    <name type="scientific">Bauhinia variegata</name>
    <name type="common">Purple orchid tree</name>
    <name type="synonym">Phanera variegata</name>
    <dbReference type="NCBI Taxonomy" id="167791"/>
    <lineage>
        <taxon>Eukaryota</taxon>
        <taxon>Viridiplantae</taxon>
        <taxon>Streptophyta</taxon>
        <taxon>Embryophyta</taxon>
        <taxon>Tracheophyta</taxon>
        <taxon>Spermatophyta</taxon>
        <taxon>Magnoliopsida</taxon>
        <taxon>eudicotyledons</taxon>
        <taxon>Gunneridae</taxon>
        <taxon>Pentapetalae</taxon>
        <taxon>rosids</taxon>
        <taxon>fabids</taxon>
        <taxon>Fabales</taxon>
        <taxon>Fabaceae</taxon>
        <taxon>Cercidoideae</taxon>
        <taxon>Cercideae</taxon>
        <taxon>Bauhiniinae</taxon>
        <taxon>Bauhinia</taxon>
    </lineage>
</organism>
<comment type="caution">
    <text evidence="1">The sequence shown here is derived from an EMBL/GenBank/DDBJ whole genome shotgun (WGS) entry which is preliminary data.</text>
</comment>
<protein>
    <submittedName>
        <fullName evidence="1">Uncharacterized protein</fullName>
    </submittedName>
</protein>
<evidence type="ECO:0000313" key="2">
    <source>
        <dbReference type="Proteomes" id="UP000828941"/>
    </source>
</evidence>
<sequence length="737" mass="82074">MKNFWVSFCYVFPAVILVLLTPISIAQLSPSDNRILFQVQKLLEYPQVLQGWTNWTNFCYLPPSPSLRIVCSNAHITEITIIGNKSSPSHRPKPASWNSPLTLSERFSIDSLFTDLTKLSSLKVLSLVSLGLWGPLPAKINRFWSLEVLNISSNFIYGQIPSSISSLKTLRNLVLADNLFNDSVPDLKSLVSLEELNLGNNKLGPEFPSVSNNLVSIILRNNSLKFRIPSELNRFNRLQRFDISSNEIFGTIPSFLFSLPSILYLNLAENRLSGNLSVNTACNAALTSVDISNNLLVGKLPHCIGLKSLNRTVVYLWNCLSDGKLSYQHPSSYCKKEETIAVEPPRKSQTQKKESSMKLGLILGIIGGCVGIAALLALFVLFILKKSKAERAKSKNLEGYVGNKFSSRASPGPNIDPRRVPQTMRLATVGLPPHQIFTAEEIEDATNNFDPSNLIREGSQGQIYKGWLRDGSVVLVRSINVKQKNLPQSLVQHLEVLPKLRHRHLVSVLGHCVITHLDHPHSTSTVFIVFEHINNGSLRDHLADWRRNEKLKWPQRMAISIGIARGIQFLHTGIAPAIFGNDLKIENILLDDSLNARVSEYNIHLPSKSILTEQNGLMSNEEAEKEDIYQLGVILLQIITGKPITSANAVDEQKLELERGLSETASALRGVTDPSIRGSFAYESLRTAVQITINCLSKVSSKRPSIEDILWHLHYSMQVQEAWTSSGNLSGNLGTRY</sequence>
<gene>
    <name evidence="1" type="ORF">L6164_027133</name>
</gene>
<keyword evidence="2" id="KW-1185">Reference proteome</keyword>
<dbReference type="Proteomes" id="UP000828941">
    <property type="component" value="Chromosome 11"/>
</dbReference>
<reference evidence="1 2" key="1">
    <citation type="journal article" date="2022" name="DNA Res.">
        <title>Chromosomal-level genome assembly of the orchid tree Bauhinia variegata (Leguminosae; Cercidoideae) supports the allotetraploid origin hypothesis of Bauhinia.</title>
        <authorList>
            <person name="Zhong Y."/>
            <person name="Chen Y."/>
            <person name="Zheng D."/>
            <person name="Pang J."/>
            <person name="Liu Y."/>
            <person name="Luo S."/>
            <person name="Meng S."/>
            <person name="Qian L."/>
            <person name="Wei D."/>
            <person name="Dai S."/>
            <person name="Zhou R."/>
        </authorList>
    </citation>
    <scope>NUCLEOTIDE SEQUENCE [LARGE SCALE GENOMIC DNA]</scope>
    <source>
        <strain evidence="1">BV-YZ2020</strain>
    </source>
</reference>